<dbReference type="AlphaFoldDB" id="A0A5B9PRQ9"/>
<evidence type="ECO:0008006" key="5">
    <source>
        <dbReference type="Google" id="ProtNLM"/>
    </source>
</evidence>
<evidence type="ECO:0000256" key="1">
    <source>
        <dbReference type="SAM" id="MobiDB-lite"/>
    </source>
</evidence>
<dbReference type="PROSITE" id="PS51257">
    <property type="entry name" value="PROKAR_LIPOPROTEIN"/>
    <property type="match status" value="1"/>
</dbReference>
<feature type="chain" id="PRO_5023092563" description="Chromosome partition protein Smc" evidence="2">
    <location>
        <begin position="19"/>
        <end position="202"/>
    </location>
</feature>
<evidence type="ECO:0000313" key="3">
    <source>
        <dbReference type="EMBL" id="QEG24943.1"/>
    </source>
</evidence>
<sequence length="202" mass="23199" precursor="true">MKTMAMSAALLGASLLVAGCEVNEGDVADARENVAEEKRETREARVEADREIAEQKREMDETRHKAMRPDYDELNEEKRELNELRNDKQEEISEEQRETREAEAEADRLERELKAKNARDGYVAGVKQKLESIDKRIDSMQEELEGLEGTAYQELQTNIELMEVKRDNVSDALSALENAEVMNWEAEKPKVEQALERINDSK</sequence>
<dbReference type="EMBL" id="CP042912">
    <property type="protein sequence ID" value="QEG24943.1"/>
    <property type="molecule type" value="Genomic_DNA"/>
</dbReference>
<dbReference type="KEGG" id="mff:MFFC18_48660"/>
<name>A0A5B9PRQ9_9BACT</name>
<organism evidence="3 4">
    <name type="scientific">Mariniblastus fucicola</name>
    <dbReference type="NCBI Taxonomy" id="980251"/>
    <lineage>
        <taxon>Bacteria</taxon>
        <taxon>Pseudomonadati</taxon>
        <taxon>Planctomycetota</taxon>
        <taxon>Planctomycetia</taxon>
        <taxon>Pirellulales</taxon>
        <taxon>Pirellulaceae</taxon>
        <taxon>Mariniblastus</taxon>
    </lineage>
</organism>
<protein>
    <recommendedName>
        <fullName evidence="5">Chromosome partition protein Smc</fullName>
    </recommendedName>
</protein>
<dbReference type="Proteomes" id="UP000322214">
    <property type="component" value="Chromosome"/>
</dbReference>
<evidence type="ECO:0000313" key="4">
    <source>
        <dbReference type="Proteomes" id="UP000322214"/>
    </source>
</evidence>
<reference evidence="3 4" key="1">
    <citation type="submission" date="2019-08" db="EMBL/GenBank/DDBJ databases">
        <title>Deep-cultivation of Planctomycetes and their phenomic and genomic characterization uncovers novel biology.</title>
        <authorList>
            <person name="Wiegand S."/>
            <person name="Jogler M."/>
            <person name="Boedeker C."/>
            <person name="Pinto D."/>
            <person name="Vollmers J."/>
            <person name="Rivas-Marin E."/>
            <person name="Kohn T."/>
            <person name="Peeters S.H."/>
            <person name="Heuer A."/>
            <person name="Rast P."/>
            <person name="Oberbeckmann S."/>
            <person name="Bunk B."/>
            <person name="Jeske O."/>
            <person name="Meyerdierks A."/>
            <person name="Storesund J.E."/>
            <person name="Kallscheuer N."/>
            <person name="Luecker S."/>
            <person name="Lage O.M."/>
            <person name="Pohl T."/>
            <person name="Merkel B.J."/>
            <person name="Hornburger P."/>
            <person name="Mueller R.-W."/>
            <person name="Bruemmer F."/>
            <person name="Labrenz M."/>
            <person name="Spormann A.M."/>
            <person name="Op den Camp H."/>
            <person name="Overmann J."/>
            <person name="Amann R."/>
            <person name="Jetten M.S.M."/>
            <person name="Mascher T."/>
            <person name="Medema M.H."/>
            <person name="Devos D.P."/>
            <person name="Kaster A.-K."/>
            <person name="Ovreas L."/>
            <person name="Rohde M."/>
            <person name="Galperin M.Y."/>
            <person name="Jogler C."/>
        </authorList>
    </citation>
    <scope>NUCLEOTIDE SEQUENCE [LARGE SCALE GENOMIC DNA]</scope>
    <source>
        <strain evidence="3 4">FC18</strain>
    </source>
</reference>
<evidence type="ECO:0000256" key="2">
    <source>
        <dbReference type="SAM" id="SignalP"/>
    </source>
</evidence>
<gene>
    <name evidence="3" type="ORF">MFFC18_48660</name>
</gene>
<feature type="signal peptide" evidence="2">
    <location>
        <begin position="1"/>
        <end position="18"/>
    </location>
</feature>
<keyword evidence="4" id="KW-1185">Reference proteome</keyword>
<keyword evidence="2" id="KW-0732">Signal</keyword>
<accession>A0A5B9PRQ9</accession>
<proteinExistence type="predicted"/>
<feature type="region of interest" description="Disordered" evidence="1">
    <location>
        <begin position="32"/>
        <end position="108"/>
    </location>
</feature>